<dbReference type="EMBL" id="UYWY01020799">
    <property type="protein sequence ID" value="VDM42587.1"/>
    <property type="molecule type" value="Genomic_DNA"/>
</dbReference>
<name>A0A0B2UTP4_TOXCA</name>
<proteinExistence type="predicted"/>
<dbReference type="EMBL" id="JPKZ01003251">
    <property type="protein sequence ID" value="KHN72482.1"/>
    <property type="molecule type" value="Genomic_DNA"/>
</dbReference>
<evidence type="ECO:0000313" key="5">
    <source>
        <dbReference type="Proteomes" id="UP000031036"/>
    </source>
</evidence>
<keyword evidence="2" id="KW-0472">Membrane</keyword>
<keyword evidence="5" id="KW-1185">Reference proteome</keyword>
<dbReference type="OrthoDB" id="5869292at2759"/>
<evidence type="ECO:0000256" key="1">
    <source>
        <dbReference type="SAM" id="MobiDB-lite"/>
    </source>
</evidence>
<sequence length="200" mass="21512">MCCCCCPNIHRHQVHLISYGCVSFCLITTGLVFTVFAIFQKDSQIGKVWLAGPTTMVVGLVLCGKVVIDWGPAMAHGREGSFDSRLHQRSVLTRGMGNSSQSALRTGPRSAENLAHNQHQQQQQPQSTAEMKMLMVAAGAESRCDCGPAPKRFDSKTSGSLYGAMNSSSASSTKAHFCGSGGGSLYQGETFVLNDRNYLI</sequence>
<dbReference type="AlphaFoldDB" id="A0A0B2UTP4"/>
<keyword evidence="2" id="KW-0812">Transmembrane</keyword>
<keyword evidence="2" id="KW-1133">Transmembrane helix</keyword>
<evidence type="ECO:0000256" key="2">
    <source>
        <dbReference type="SAM" id="Phobius"/>
    </source>
</evidence>
<evidence type="ECO:0000313" key="3">
    <source>
        <dbReference type="EMBL" id="KHN72482.1"/>
    </source>
</evidence>
<reference evidence="4" key="2">
    <citation type="submission" date="2018-11" db="EMBL/GenBank/DDBJ databases">
        <authorList>
            <consortium name="Pathogen Informatics"/>
        </authorList>
    </citation>
    <scope>NUCLEOTIDE SEQUENCE [LARGE SCALE GENOMIC DNA]</scope>
</reference>
<gene>
    <name evidence="3" type="ORF">Tcan_03414</name>
    <name evidence="4" type="ORF">TCNE_LOCUS11266</name>
</gene>
<evidence type="ECO:0000313" key="4">
    <source>
        <dbReference type="EMBL" id="VDM42587.1"/>
    </source>
</evidence>
<protein>
    <submittedName>
        <fullName evidence="3">Uncharacterized protein</fullName>
    </submittedName>
</protein>
<organism evidence="3 5">
    <name type="scientific">Toxocara canis</name>
    <name type="common">Canine roundworm</name>
    <dbReference type="NCBI Taxonomy" id="6265"/>
    <lineage>
        <taxon>Eukaryota</taxon>
        <taxon>Metazoa</taxon>
        <taxon>Ecdysozoa</taxon>
        <taxon>Nematoda</taxon>
        <taxon>Chromadorea</taxon>
        <taxon>Rhabditida</taxon>
        <taxon>Spirurina</taxon>
        <taxon>Ascaridomorpha</taxon>
        <taxon>Ascaridoidea</taxon>
        <taxon>Toxocaridae</taxon>
        <taxon>Toxocara</taxon>
    </lineage>
</organism>
<reference evidence="3 5" key="1">
    <citation type="submission" date="2014-11" db="EMBL/GenBank/DDBJ databases">
        <title>Genetic blueprint of the zoonotic pathogen Toxocara canis.</title>
        <authorList>
            <person name="Zhu X.-Q."/>
            <person name="Korhonen P.K."/>
            <person name="Cai H."/>
            <person name="Young N.D."/>
            <person name="Nejsum P."/>
            <person name="von Samson-Himmelstjerna G."/>
            <person name="Boag P.R."/>
            <person name="Tan P."/>
            <person name="Li Q."/>
            <person name="Min J."/>
            <person name="Yang Y."/>
            <person name="Wang X."/>
            <person name="Fang X."/>
            <person name="Hall R.S."/>
            <person name="Hofmann A."/>
            <person name="Sternberg P.W."/>
            <person name="Jex A.R."/>
            <person name="Gasser R.B."/>
        </authorList>
    </citation>
    <scope>NUCLEOTIDE SEQUENCE [LARGE SCALE GENOMIC DNA]</scope>
    <source>
        <strain evidence="3">PN_DK_2014</strain>
    </source>
</reference>
<dbReference type="Proteomes" id="UP000031036">
    <property type="component" value="Unassembled WGS sequence"/>
</dbReference>
<feature type="transmembrane region" description="Helical" evidence="2">
    <location>
        <begin position="17"/>
        <end position="39"/>
    </location>
</feature>
<accession>A0A0B2UTP4</accession>
<feature type="region of interest" description="Disordered" evidence="1">
    <location>
        <begin position="95"/>
        <end position="127"/>
    </location>
</feature>